<evidence type="ECO:0000256" key="1">
    <source>
        <dbReference type="ARBA" id="ARBA00004418"/>
    </source>
</evidence>
<protein>
    <recommendedName>
        <fullName evidence="6">Putative aliphatic sulfonates-binding protein</fullName>
    </recommendedName>
</protein>
<sequence length="329" mass="34980">MKNASRLCLTLAGLLSCSGIAWAQNLQALRVANQKSGIKLLLEAAGELQEVPYAIQFSEFPAAAPLGEALNAGAVDVGGLGDAPYVFALGSGAALKVVCIVHAAGRLSTAIIVPKDSPLHGVADLKGKRIVTGRGSIGHFLALKALREAGLQSSDVRFVNLLPSDARSVLESGGADAWSTWDPYTAIAITQGARVLVNGSHLLSNNFYLAATAQAIEDKRPQLTDFVKRLERAYRWANQHPDAYAAAQSRVTGLSRETHLESARNTRFQRVPIDDALIEGLQATADLYFEEGITGKRIEVSQGFDRSFNEAADGPLLPAPSRVQASGRP</sequence>
<evidence type="ECO:0000256" key="7">
    <source>
        <dbReference type="SAM" id="MobiDB-lite"/>
    </source>
</evidence>
<dbReference type="PANTHER" id="PTHR30024:SF48">
    <property type="entry name" value="ABC TRANSPORTER SUBSTRATE-BINDING PROTEIN"/>
    <property type="match status" value="1"/>
</dbReference>
<dbReference type="InterPro" id="IPR010067">
    <property type="entry name" value="ABC_SsuA_sub-bd"/>
</dbReference>
<dbReference type="GeneID" id="88185396"/>
<name>C1DG71_AZOVD</name>
<gene>
    <name evidence="10" type="primary">asfC</name>
    <name evidence="10" type="ordered locus">Avin_21910</name>
</gene>
<keyword evidence="11" id="KW-1185">Reference proteome</keyword>
<accession>C1DG71</accession>
<organism evidence="10 11">
    <name type="scientific">Azotobacter vinelandii (strain DJ / ATCC BAA-1303)</name>
    <dbReference type="NCBI Taxonomy" id="322710"/>
    <lineage>
        <taxon>Bacteria</taxon>
        <taxon>Pseudomonadati</taxon>
        <taxon>Pseudomonadota</taxon>
        <taxon>Gammaproteobacteria</taxon>
        <taxon>Pseudomonadales</taxon>
        <taxon>Pseudomonadaceae</taxon>
        <taxon>Azotobacter</taxon>
    </lineage>
</organism>
<dbReference type="InterPro" id="IPR001638">
    <property type="entry name" value="Solute-binding_3/MltF_N"/>
</dbReference>
<dbReference type="GO" id="GO:0016020">
    <property type="term" value="C:membrane"/>
    <property type="evidence" value="ECO:0007669"/>
    <property type="project" value="InterPro"/>
</dbReference>
<feature type="chain" id="PRO_5002908496" description="Putative aliphatic sulfonates-binding protein" evidence="8">
    <location>
        <begin position="24"/>
        <end position="329"/>
    </location>
</feature>
<dbReference type="SUPFAM" id="SSF53850">
    <property type="entry name" value="Periplasmic binding protein-like II"/>
    <property type="match status" value="1"/>
</dbReference>
<evidence type="ECO:0000256" key="2">
    <source>
        <dbReference type="ARBA" id="ARBA00010742"/>
    </source>
</evidence>
<dbReference type="GO" id="GO:0042597">
    <property type="term" value="C:periplasmic space"/>
    <property type="evidence" value="ECO:0007669"/>
    <property type="project" value="UniProtKB-SubCell"/>
</dbReference>
<dbReference type="Pfam" id="PF09084">
    <property type="entry name" value="NMT1"/>
    <property type="match status" value="1"/>
</dbReference>
<comment type="subcellular location">
    <subcellularLocation>
        <location evidence="1">Periplasm</location>
    </subcellularLocation>
</comment>
<comment type="function">
    <text evidence="5">Part of a binding-protein-dependent transport system for aliphatic sulfonates. Putative binding protein.</text>
</comment>
<evidence type="ECO:0000256" key="3">
    <source>
        <dbReference type="ARBA" id="ARBA00022448"/>
    </source>
</evidence>
<feature type="signal peptide" evidence="8">
    <location>
        <begin position="1"/>
        <end position="23"/>
    </location>
</feature>
<dbReference type="PANTHER" id="PTHR30024">
    <property type="entry name" value="ALIPHATIC SULFONATES-BINDING PROTEIN-RELATED"/>
    <property type="match status" value="1"/>
</dbReference>
<dbReference type="InterPro" id="IPR015168">
    <property type="entry name" value="SsuA/THI5"/>
</dbReference>
<proteinExistence type="inferred from homology"/>
<dbReference type="CDD" id="cd13558">
    <property type="entry name" value="PBP2_SsuA_like_2"/>
    <property type="match status" value="1"/>
</dbReference>
<dbReference type="eggNOG" id="COG0715">
    <property type="taxonomic scope" value="Bacteria"/>
</dbReference>
<dbReference type="OrthoDB" id="7374754at2"/>
<keyword evidence="3" id="KW-0813">Transport</keyword>
<evidence type="ECO:0000256" key="4">
    <source>
        <dbReference type="ARBA" id="ARBA00022729"/>
    </source>
</evidence>
<dbReference type="RefSeq" id="WP_012700781.1">
    <property type="nucleotide sequence ID" value="NC_012560.1"/>
</dbReference>
<dbReference type="Gene3D" id="3.40.190.10">
    <property type="entry name" value="Periplasmic binding protein-like II"/>
    <property type="match status" value="2"/>
</dbReference>
<dbReference type="SMART" id="SM00062">
    <property type="entry name" value="PBPb"/>
    <property type="match status" value="1"/>
</dbReference>
<dbReference type="STRING" id="322710.Avin_21910"/>
<feature type="domain" description="Solute-binding protein family 3/N-terminal" evidence="9">
    <location>
        <begin position="28"/>
        <end position="240"/>
    </location>
</feature>
<evidence type="ECO:0000256" key="6">
    <source>
        <dbReference type="ARBA" id="ARBA00070228"/>
    </source>
</evidence>
<reference evidence="10 11" key="1">
    <citation type="journal article" date="2009" name="J. Bacteriol.">
        <title>Genome sequence of Azotobacter vinelandii, an obligate aerobe specialized to support diverse anaerobic metabolic processes.</title>
        <authorList>
            <person name="Setubal J.C."/>
            <person name="dos Santos P."/>
            <person name="Goldman B.S."/>
            <person name="Ertesvag H."/>
            <person name="Espin G."/>
            <person name="Rubio L.M."/>
            <person name="Valla S."/>
            <person name="Almeida N.F."/>
            <person name="Balasubramanian D."/>
            <person name="Cromes L."/>
            <person name="Curatti L."/>
            <person name="Du Z."/>
            <person name="Godsy E."/>
            <person name="Goodner B."/>
            <person name="Hellner-Burris K."/>
            <person name="Hernandez J.A."/>
            <person name="Houmiel K."/>
            <person name="Imperial J."/>
            <person name="Kennedy C."/>
            <person name="Larson T.J."/>
            <person name="Latreille P."/>
            <person name="Ligon L.S."/>
            <person name="Lu J."/>
            <person name="Maerk M."/>
            <person name="Miller N.M."/>
            <person name="Norton S."/>
            <person name="O'Carroll I.P."/>
            <person name="Paulsen I."/>
            <person name="Raulfs E.C."/>
            <person name="Roemer R."/>
            <person name="Rosser J."/>
            <person name="Segura D."/>
            <person name="Slater S."/>
            <person name="Stricklin S.L."/>
            <person name="Studholme D.J."/>
            <person name="Sun J."/>
            <person name="Viana C.J."/>
            <person name="Wallin E."/>
            <person name="Wang B."/>
            <person name="Wheeler C."/>
            <person name="Zhu H."/>
            <person name="Dean D.R."/>
            <person name="Dixon R."/>
            <person name="Wood D."/>
        </authorList>
    </citation>
    <scope>NUCLEOTIDE SEQUENCE [LARGE SCALE GENOMIC DNA]</scope>
    <source>
        <strain evidence="11">DJ / ATCC BAA-1303</strain>
    </source>
</reference>
<evidence type="ECO:0000313" key="10">
    <source>
        <dbReference type="EMBL" id="ACO78382.1"/>
    </source>
</evidence>
<dbReference type="GO" id="GO:0042626">
    <property type="term" value="F:ATPase-coupled transmembrane transporter activity"/>
    <property type="evidence" value="ECO:0007669"/>
    <property type="project" value="InterPro"/>
</dbReference>
<evidence type="ECO:0000256" key="8">
    <source>
        <dbReference type="SAM" id="SignalP"/>
    </source>
</evidence>
<dbReference type="AlphaFoldDB" id="C1DG71"/>
<evidence type="ECO:0000256" key="5">
    <source>
        <dbReference type="ARBA" id="ARBA00055538"/>
    </source>
</evidence>
<dbReference type="FunFam" id="3.40.190.10:FF:000050">
    <property type="entry name" value="Sulfonate ABC transporter substrate-binding protein"/>
    <property type="match status" value="1"/>
</dbReference>
<dbReference type="HOGENOM" id="CLU_028871_2_1_6"/>
<dbReference type="Proteomes" id="UP000002424">
    <property type="component" value="Chromosome"/>
</dbReference>
<dbReference type="EnsemblBacteria" id="ACO78382">
    <property type="protein sequence ID" value="ACO78382"/>
    <property type="gene ID" value="Avin_21910"/>
</dbReference>
<comment type="similarity">
    <text evidence="2">Belongs to the bacterial solute-binding protein SsuA/TauA family.</text>
</comment>
<keyword evidence="4 8" id="KW-0732">Signal</keyword>
<dbReference type="NCBIfam" id="TIGR01728">
    <property type="entry name" value="SsuA_fam"/>
    <property type="match status" value="1"/>
</dbReference>
<dbReference type="EMBL" id="CP001157">
    <property type="protein sequence ID" value="ACO78382.1"/>
    <property type="molecule type" value="Genomic_DNA"/>
</dbReference>
<evidence type="ECO:0000313" key="11">
    <source>
        <dbReference type="Proteomes" id="UP000002424"/>
    </source>
</evidence>
<dbReference type="PROSITE" id="PS51257">
    <property type="entry name" value="PROKAR_LIPOPROTEIN"/>
    <property type="match status" value="1"/>
</dbReference>
<evidence type="ECO:0000259" key="9">
    <source>
        <dbReference type="SMART" id="SM00062"/>
    </source>
</evidence>
<feature type="region of interest" description="Disordered" evidence="7">
    <location>
        <begin position="309"/>
        <end position="329"/>
    </location>
</feature>
<dbReference type="KEGG" id="avn:Avin_21910"/>